<dbReference type="GO" id="GO:0030677">
    <property type="term" value="C:ribonuclease P complex"/>
    <property type="evidence" value="ECO:0007669"/>
    <property type="project" value="InterPro"/>
</dbReference>
<keyword evidence="2" id="KW-1133">Transmembrane helix</keyword>
<dbReference type="Gene3D" id="3.30.70.3250">
    <property type="entry name" value="Ribonuclease P, Pop5 subunit"/>
    <property type="match status" value="1"/>
</dbReference>
<accession>A0A2R7Y7H5</accession>
<proteinExistence type="predicted"/>
<dbReference type="Proteomes" id="UP000244093">
    <property type="component" value="Unassembled WGS sequence"/>
</dbReference>
<evidence type="ECO:0000313" key="4">
    <source>
        <dbReference type="Proteomes" id="UP000244093"/>
    </source>
</evidence>
<dbReference type="InterPro" id="IPR002759">
    <property type="entry name" value="Pop5/Rpp14/Rnp2-like"/>
</dbReference>
<keyword evidence="1" id="KW-0819">tRNA processing</keyword>
<dbReference type="SUPFAM" id="SSF160350">
    <property type="entry name" value="Rnp2-like"/>
    <property type="match status" value="1"/>
</dbReference>
<feature type="transmembrane region" description="Helical" evidence="2">
    <location>
        <begin position="12"/>
        <end position="32"/>
    </location>
</feature>
<protein>
    <submittedName>
        <fullName evidence="3">Uncharacterized protein</fullName>
    </submittedName>
</protein>
<organism evidence="3 4">
    <name type="scientific">Zestosphaera tikiterensis</name>
    <dbReference type="NCBI Taxonomy" id="1973259"/>
    <lineage>
        <taxon>Archaea</taxon>
        <taxon>Thermoproteota</taxon>
        <taxon>Thermoprotei</taxon>
        <taxon>Desulfurococcales</taxon>
        <taxon>Desulfurococcaceae</taxon>
        <taxon>Zestosphaera</taxon>
    </lineage>
</organism>
<reference evidence="3 4" key="1">
    <citation type="journal article" date="2018" name="Syst. Appl. Microbiol.">
        <title>A new symbiotic nanoarchaeote (Candidatus Nanoclepta minutus) and its host (Zestosphaera tikiterensis gen. nov., sp. nov.) from a New Zealand hot spring.</title>
        <authorList>
            <person name="St John E."/>
            <person name="Liu Y."/>
            <person name="Podar M."/>
            <person name="Stott M.B."/>
            <person name="Meneghin J."/>
            <person name="Chen Z."/>
            <person name="Lagutin K."/>
            <person name="Mitchell K."/>
            <person name="Reysenbach A.L."/>
        </authorList>
    </citation>
    <scope>NUCLEOTIDE SEQUENCE [LARGE SCALE GENOMIC DNA]</scope>
    <source>
        <strain evidence="3">NZ3</strain>
    </source>
</reference>
<comment type="caution">
    <text evidence="3">The sequence shown here is derived from an EMBL/GenBank/DDBJ whole genome shotgun (WGS) entry which is preliminary data.</text>
</comment>
<keyword evidence="2" id="KW-0472">Membrane</keyword>
<name>A0A2R7Y7H5_9CREN</name>
<evidence type="ECO:0000313" key="3">
    <source>
        <dbReference type="EMBL" id="PUA33491.1"/>
    </source>
</evidence>
<dbReference type="InterPro" id="IPR038085">
    <property type="entry name" value="Rnp2-like_sf"/>
</dbReference>
<dbReference type="GO" id="GO:0001682">
    <property type="term" value="P:tRNA 5'-leader removal"/>
    <property type="evidence" value="ECO:0007669"/>
    <property type="project" value="InterPro"/>
</dbReference>
<evidence type="ECO:0000256" key="2">
    <source>
        <dbReference type="SAM" id="Phobius"/>
    </source>
</evidence>
<dbReference type="EMBL" id="NBVN01000002">
    <property type="protein sequence ID" value="PUA33491.1"/>
    <property type="molecule type" value="Genomic_DNA"/>
</dbReference>
<gene>
    <name evidence="3" type="ORF">B7O98_03480</name>
</gene>
<dbReference type="Pfam" id="PF01900">
    <property type="entry name" value="RNase_P_Rpp14"/>
    <property type="match status" value="1"/>
</dbReference>
<dbReference type="AlphaFoldDB" id="A0A2R7Y7H5"/>
<sequence>MTSLDSTLTQALIFITLFLSLTAMYVSLRTYLNLRTFTKVLSSKTLKTYINKLESKKKLRKRYLIVRLVSTRKHTHKELQELLEKYYTHLHGKISLSKAQPRIVYIDFKNNTLIVRFRAPFKWSVISSLAMLEVNKHVDAVIPLKTTSTLKKAKKYAIPVSD</sequence>
<evidence type="ECO:0000256" key="1">
    <source>
        <dbReference type="ARBA" id="ARBA00022694"/>
    </source>
</evidence>
<keyword evidence="2" id="KW-0812">Transmembrane</keyword>